<proteinExistence type="predicted"/>
<dbReference type="Gene3D" id="3.40.50.1820">
    <property type="entry name" value="alpha/beta hydrolase"/>
    <property type="match status" value="1"/>
</dbReference>
<evidence type="ECO:0008006" key="8">
    <source>
        <dbReference type="Google" id="ProtNLM"/>
    </source>
</evidence>
<dbReference type="OrthoDB" id="426718at2759"/>
<evidence type="ECO:0000313" key="7">
    <source>
        <dbReference type="Proteomes" id="UP000664521"/>
    </source>
</evidence>
<dbReference type="PANTHER" id="PTHR46640">
    <property type="entry name" value="TRIACYLGLYCEROL LIPASE, PUTATIVE (AFU_ORTHOLOGUE AFUA_6G06510)-RELATED"/>
    <property type="match status" value="1"/>
</dbReference>
<dbReference type="InterPro" id="IPR051299">
    <property type="entry name" value="AB_hydrolase_lip/est"/>
</dbReference>
<dbReference type="GO" id="GO:0016787">
    <property type="term" value="F:hydrolase activity"/>
    <property type="evidence" value="ECO:0007669"/>
    <property type="project" value="UniProtKB-KW"/>
</dbReference>
<organism evidence="6 7">
    <name type="scientific">Heterodermia speciosa</name>
    <dbReference type="NCBI Taxonomy" id="116794"/>
    <lineage>
        <taxon>Eukaryota</taxon>
        <taxon>Fungi</taxon>
        <taxon>Dikarya</taxon>
        <taxon>Ascomycota</taxon>
        <taxon>Pezizomycotina</taxon>
        <taxon>Lecanoromycetes</taxon>
        <taxon>OSLEUM clade</taxon>
        <taxon>Lecanoromycetidae</taxon>
        <taxon>Caliciales</taxon>
        <taxon>Physciaceae</taxon>
        <taxon>Heterodermia</taxon>
    </lineage>
</organism>
<evidence type="ECO:0000313" key="6">
    <source>
        <dbReference type="EMBL" id="CAF9934614.1"/>
    </source>
</evidence>
<sequence length="309" mass="32432">MASALFLQLIATFSFLLSSCFAGPLSLQSRAVSSSDYDKLSRFEQFAAAAYCPGNSNVASGGKKLTCAAGNCPSVEAADVETVYEFQNSLATDVTGYIAVDKTNGLTVLAFRGSKSVRNFITDVQFPTVATDLCNGCKVSQGFWTSWLEARDGVLAALKTTAASYPSSKVVVVGHSLGGAIADLATAEIKKGGTPADLYTFGAPRIGGATTSSFISNQGLGNIYRTTHKNDPVPRLPPVPLGFVHISPEYYITSPNGVTPTAADITRYSGSINLLGNTGSNPLQLDISAHGWYFNAIGACGGSDFEFRK</sequence>
<feature type="signal peptide" evidence="3">
    <location>
        <begin position="1"/>
        <end position="22"/>
    </location>
</feature>
<comment type="caution">
    <text evidence="6">The sequence shown here is derived from an EMBL/GenBank/DDBJ whole genome shotgun (WGS) entry which is preliminary data.</text>
</comment>
<dbReference type="SUPFAM" id="SSF53474">
    <property type="entry name" value="alpha/beta-Hydrolases"/>
    <property type="match status" value="1"/>
</dbReference>
<evidence type="ECO:0000256" key="1">
    <source>
        <dbReference type="ARBA" id="ARBA00022729"/>
    </source>
</evidence>
<dbReference type="Pfam" id="PF01764">
    <property type="entry name" value="Lipase_3"/>
    <property type="match status" value="1"/>
</dbReference>
<feature type="domain" description="Fungal lipase-type" evidence="4">
    <location>
        <begin position="108"/>
        <end position="239"/>
    </location>
</feature>
<keyword evidence="2" id="KW-0378">Hydrolase</keyword>
<dbReference type="InterPro" id="IPR005592">
    <property type="entry name" value="Mono/diacylglycerol_lipase_N"/>
</dbReference>
<dbReference type="InterPro" id="IPR002921">
    <property type="entry name" value="Fungal_lipase-type"/>
</dbReference>
<evidence type="ECO:0000256" key="3">
    <source>
        <dbReference type="SAM" id="SignalP"/>
    </source>
</evidence>
<keyword evidence="1 3" id="KW-0732">Signal</keyword>
<dbReference type="GO" id="GO:0016042">
    <property type="term" value="P:lipid catabolic process"/>
    <property type="evidence" value="ECO:0007669"/>
    <property type="project" value="InterPro"/>
</dbReference>
<accession>A0A8H3IZ92</accession>
<gene>
    <name evidence="6" type="ORF">HETSPECPRED_009288</name>
</gene>
<dbReference type="CDD" id="cd00519">
    <property type="entry name" value="Lipase_3"/>
    <property type="match status" value="1"/>
</dbReference>
<dbReference type="EMBL" id="CAJPDS010000076">
    <property type="protein sequence ID" value="CAF9934614.1"/>
    <property type="molecule type" value="Genomic_DNA"/>
</dbReference>
<dbReference type="Pfam" id="PF03893">
    <property type="entry name" value="Lipase3_N"/>
    <property type="match status" value="1"/>
</dbReference>
<protein>
    <recommendedName>
        <fullName evidence="8">Alpha/beta-hydrolase</fullName>
    </recommendedName>
</protein>
<evidence type="ECO:0000259" key="5">
    <source>
        <dbReference type="Pfam" id="PF03893"/>
    </source>
</evidence>
<keyword evidence="7" id="KW-1185">Reference proteome</keyword>
<feature type="domain" description="Mono-/di-acylglycerol lipase N-terminal" evidence="5">
    <location>
        <begin position="20"/>
        <end position="79"/>
    </location>
</feature>
<dbReference type="Proteomes" id="UP000664521">
    <property type="component" value="Unassembled WGS sequence"/>
</dbReference>
<evidence type="ECO:0000256" key="2">
    <source>
        <dbReference type="ARBA" id="ARBA00022801"/>
    </source>
</evidence>
<name>A0A8H3IZ92_9LECA</name>
<feature type="chain" id="PRO_5034046468" description="Alpha/beta-hydrolase" evidence="3">
    <location>
        <begin position="23"/>
        <end position="309"/>
    </location>
</feature>
<evidence type="ECO:0000259" key="4">
    <source>
        <dbReference type="Pfam" id="PF01764"/>
    </source>
</evidence>
<reference evidence="6" key="1">
    <citation type="submission" date="2021-03" db="EMBL/GenBank/DDBJ databases">
        <authorList>
            <person name="Tagirdzhanova G."/>
        </authorList>
    </citation>
    <scope>NUCLEOTIDE SEQUENCE</scope>
</reference>
<dbReference type="InterPro" id="IPR029058">
    <property type="entry name" value="AB_hydrolase_fold"/>
</dbReference>
<dbReference type="AlphaFoldDB" id="A0A8H3IZ92"/>
<dbReference type="PANTHER" id="PTHR46640:SF1">
    <property type="entry name" value="FUNGAL LIPASE-LIKE DOMAIN-CONTAINING PROTEIN-RELATED"/>
    <property type="match status" value="1"/>
</dbReference>